<keyword evidence="8" id="KW-1185">Reference proteome</keyword>
<evidence type="ECO:0000256" key="3">
    <source>
        <dbReference type="ARBA" id="ARBA00012663"/>
    </source>
</evidence>
<dbReference type="EC" id="3.2.1.52" evidence="3"/>
<comment type="similarity">
    <text evidence="2">Belongs to the glycosyl hydrolase 3 family.</text>
</comment>
<dbReference type="RefSeq" id="WP_165130738.1">
    <property type="nucleotide sequence ID" value="NZ_CP049249.1"/>
</dbReference>
<dbReference type="InterPro" id="IPR050226">
    <property type="entry name" value="NagZ_Beta-hexosaminidase"/>
</dbReference>
<dbReference type="InterPro" id="IPR019800">
    <property type="entry name" value="Glyco_hydro_3_AS"/>
</dbReference>
<evidence type="ECO:0000256" key="1">
    <source>
        <dbReference type="ARBA" id="ARBA00001231"/>
    </source>
</evidence>
<feature type="domain" description="Glycoside hydrolase family 3 N-terminal" evidence="6">
    <location>
        <begin position="33"/>
        <end position="352"/>
    </location>
</feature>
<dbReference type="GO" id="GO:0009254">
    <property type="term" value="P:peptidoglycan turnover"/>
    <property type="evidence" value="ECO:0007669"/>
    <property type="project" value="TreeGrafter"/>
</dbReference>
<comment type="caution">
    <text evidence="7">The sequence shown here is derived from an EMBL/GenBank/DDBJ whole genome shotgun (WGS) entry which is preliminary data.</text>
</comment>
<dbReference type="InterPro" id="IPR036881">
    <property type="entry name" value="Glyco_hydro_3_C_sf"/>
</dbReference>
<name>A0A7W6PT80_9HYPH</name>
<dbReference type="GO" id="GO:0005975">
    <property type="term" value="P:carbohydrate metabolic process"/>
    <property type="evidence" value="ECO:0007669"/>
    <property type="project" value="InterPro"/>
</dbReference>
<dbReference type="InterPro" id="IPR036962">
    <property type="entry name" value="Glyco_hydro_3_N_sf"/>
</dbReference>
<accession>A0A7W6PT80</accession>
<dbReference type="InterPro" id="IPR001764">
    <property type="entry name" value="Glyco_hydro_3_N"/>
</dbReference>
<dbReference type="Pfam" id="PF00933">
    <property type="entry name" value="Glyco_hydro_3"/>
    <property type="match status" value="1"/>
</dbReference>
<dbReference type="Gene3D" id="3.40.50.1700">
    <property type="entry name" value="Glycoside hydrolase family 3 C-terminal domain"/>
    <property type="match status" value="1"/>
</dbReference>
<dbReference type="GO" id="GO:0004563">
    <property type="term" value="F:beta-N-acetylhexosaminidase activity"/>
    <property type="evidence" value="ECO:0007669"/>
    <property type="project" value="UniProtKB-EC"/>
</dbReference>
<comment type="catalytic activity">
    <reaction evidence="1">
        <text>Hydrolysis of terminal non-reducing N-acetyl-D-hexosamine residues in N-acetyl-beta-D-hexosaminides.</text>
        <dbReference type="EC" id="3.2.1.52"/>
    </reaction>
</comment>
<reference evidence="7 8" key="1">
    <citation type="submission" date="2020-08" db="EMBL/GenBank/DDBJ databases">
        <title>Genomic Encyclopedia of Type Strains, Phase IV (KMG-IV): sequencing the most valuable type-strain genomes for metagenomic binning, comparative biology and taxonomic classification.</title>
        <authorList>
            <person name="Goeker M."/>
        </authorList>
    </citation>
    <scope>NUCLEOTIDE SEQUENCE [LARGE SCALE GENOMIC DNA]</scope>
    <source>
        <strain evidence="7 8">DSM 29514</strain>
    </source>
</reference>
<evidence type="ECO:0000313" key="8">
    <source>
        <dbReference type="Proteomes" id="UP000519897"/>
    </source>
</evidence>
<dbReference type="PANTHER" id="PTHR30480:SF13">
    <property type="entry name" value="BETA-HEXOSAMINIDASE"/>
    <property type="match status" value="1"/>
</dbReference>
<organism evidence="7 8">
    <name type="scientific">Rhizobium rhizoryzae</name>
    <dbReference type="NCBI Taxonomy" id="451876"/>
    <lineage>
        <taxon>Bacteria</taxon>
        <taxon>Pseudomonadati</taxon>
        <taxon>Pseudomonadota</taxon>
        <taxon>Alphaproteobacteria</taxon>
        <taxon>Hyphomicrobiales</taxon>
        <taxon>Rhizobiaceae</taxon>
        <taxon>Rhizobium/Agrobacterium group</taxon>
        <taxon>Rhizobium</taxon>
    </lineage>
</organism>
<evidence type="ECO:0000256" key="4">
    <source>
        <dbReference type="ARBA" id="ARBA00022801"/>
    </source>
</evidence>
<dbReference type="Gene3D" id="3.20.20.300">
    <property type="entry name" value="Glycoside hydrolase, family 3, N-terminal domain"/>
    <property type="match status" value="1"/>
</dbReference>
<proteinExistence type="inferred from homology"/>
<evidence type="ECO:0000259" key="6">
    <source>
        <dbReference type="Pfam" id="PF00933"/>
    </source>
</evidence>
<protein>
    <recommendedName>
        <fullName evidence="3">beta-N-acetylhexosaminidase</fullName>
        <ecNumber evidence="3">3.2.1.52</ecNumber>
    </recommendedName>
</protein>
<dbReference type="PRINTS" id="PR00133">
    <property type="entry name" value="GLHYDRLASE3"/>
</dbReference>
<evidence type="ECO:0000256" key="2">
    <source>
        <dbReference type="ARBA" id="ARBA00005336"/>
    </source>
</evidence>
<gene>
    <name evidence="7" type="ORF">GGQ72_003444</name>
</gene>
<dbReference type="PROSITE" id="PS00775">
    <property type="entry name" value="GLYCOSYL_HYDROL_F3"/>
    <property type="match status" value="1"/>
</dbReference>
<dbReference type="InterPro" id="IPR017853">
    <property type="entry name" value="GH"/>
</dbReference>
<dbReference type="AlphaFoldDB" id="A0A7W6PT80"/>
<evidence type="ECO:0000256" key="5">
    <source>
        <dbReference type="ARBA" id="ARBA00023295"/>
    </source>
</evidence>
<dbReference type="EMBL" id="JACIEC010000005">
    <property type="protein sequence ID" value="MBB4144882.1"/>
    <property type="molecule type" value="Genomic_DNA"/>
</dbReference>
<dbReference type="Proteomes" id="UP000519897">
    <property type="component" value="Unassembled WGS sequence"/>
</dbReference>
<keyword evidence="4 7" id="KW-0378">Hydrolase</keyword>
<evidence type="ECO:0000313" key="7">
    <source>
        <dbReference type="EMBL" id="MBB4144882.1"/>
    </source>
</evidence>
<sequence>MTGHILKKLAAHPFNLDDKALAWVRSTFEGLSLDEKLGQIMLPLCRDLSTESLSVPLSRHVGGIHRMPSRTEQELRASADYLQTRTAIPLLMTCDIEFSEKSSVSAGTPYPNQMAIAATGDPEQARRMGVVAGREGAYLGFNITWTPVADLAFNFRSNVVNTRSFGSDVTTVMAMTAAYQQGARSAGFASSVKHWPGDGLDDRDQHFATTHNTLSMREWRDTFGKIYADTIANGVQVVMAGHITLPAFTAELGAAARSPAHMPATLNFDLCTTLLRDELGFNGLVVSDASGMVGFNARGPRSELVPLCIAAGCDILLFPDDLDEDLGHLKAGLENGALTQERLDEAVLRVLALKASMNLHHTGGRPSAEDDRARLIGLAQHAEWSRTASEAAITLVKDTQGLLPLDPIRHRRVLLAQLDNRMSPSGPLPQLLVADLLRERGFEVSLHRKGEPIDAASYDIGMYLMAEEGVSAKENLGPRWEDLHGLFPHSMERLWKYLPTVYVSLGTPFLLYHMPECQTFVNGYAAVAPVQQALVRALIGEIEFVGRSPVDPSCGLEEALL</sequence>
<dbReference type="SUPFAM" id="SSF51445">
    <property type="entry name" value="(Trans)glycosidases"/>
    <property type="match status" value="1"/>
</dbReference>
<dbReference type="PANTHER" id="PTHR30480">
    <property type="entry name" value="BETA-HEXOSAMINIDASE-RELATED"/>
    <property type="match status" value="1"/>
</dbReference>
<keyword evidence="5 7" id="KW-0326">Glycosidase</keyword>